<evidence type="ECO:0008006" key="5">
    <source>
        <dbReference type="Google" id="ProtNLM"/>
    </source>
</evidence>
<dbReference type="Pfam" id="PF12587">
    <property type="entry name" value="DUF3761"/>
    <property type="match status" value="2"/>
</dbReference>
<feature type="region of interest" description="Disordered" evidence="1">
    <location>
        <begin position="65"/>
        <end position="106"/>
    </location>
</feature>
<feature type="chain" id="PRO_5032396793" description="DUF3761 domain-containing protein" evidence="2">
    <location>
        <begin position="22"/>
        <end position="241"/>
    </location>
</feature>
<keyword evidence="2" id="KW-0732">Signal</keyword>
<dbReference type="InterPro" id="IPR022236">
    <property type="entry name" value="DUF3761"/>
</dbReference>
<dbReference type="AlphaFoldDB" id="A0A839EX04"/>
<accession>A0A839EX04</accession>
<feature type="region of interest" description="Disordered" evidence="1">
    <location>
        <begin position="136"/>
        <end position="193"/>
    </location>
</feature>
<dbReference type="PROSITE" id="PS51257">
    <property type="entry name" value="PROKAR_LIPOPROTEIN"/>
    <property type="match status" value="1"/>
</dbReference>
<reference evidence="3 4" key="1">
    <citation type="submission" date="2020-07" db="EMBL/GenBank/DDBJ databases">
        <title>Genomic Encyclopedia of Type Strains, Phase IV (KMG-V): Genome sequencing to study the core and pangenomes of soil and plant-associated prokaryotes.</title>
        <authorList>
            <person name="Whitman W."/>
        </authorList>
    </citation>
    <scope>NUCLEOTIDE SEQUENCE [LARGE SCALE GENOMIC DNA]</scope>
    <source>
        <strain evidence="3 4">RH2WT43</strain>
    </source>
</reference>
<feature type="compositionally biased region" description="Low complexity" evidence="1">
    <location>
        <begin position="170"/>
        <end position="187"/>
    </location>
</feature>
<dbReference type="RefSeq" id="WP_220484426.1">
    <property type="nucleotide sequence ID" value="NZ_JACGXL010000003.1"/>
</dbReference>
<protein>
    <recommendedName>
        <fullName evidence="5">DUF3761 domain-containing protein</fullName>
    </recommendedName>
</protein>
<comment type="caution">
    <text evidence="3">The sequence shown here is derived from an EMBL/GenBank/DDBJ whole genome shotgun (WGS) entry which is preliminary data.</text>
</comment>
<dbReference type="Proteomes" id="UP000550401">
    <property type="component" value="Unassembled WGS sequence"/>
</dbReference>
<keyword evidence="4" id="KW-1185">Reference proteome</keyword>
<proteinExistence type="predicted"/>
<evidence type="ECO:0000313" key="3">
    <source>
        <dbReference type="EMBL" id="MBA8888305.1"/>
    </source>
</evidence>
<name>A0A839EX04_9GAMM</name>
<feature type="compositionally biased region" description="Low complexity" evidence="1">
    <location>
        <begin position="86"/>
        <end position="103"/>
    </location>
</feature>
<evidence type="ECO:0000256" key="2">
    <source>
        <dbReference type="SAM" id="SignalP"/>
    </source>
</evidence>
<evidence type="ECO:0000256" key="1">
    <source>
        <dbReference type="SAM" id="MobiDB-lite"/>
    </source>
</evidence>
<sequence>MKTLLMSLTMGFAFLALTAHAQAPAAAPAGSTGSCKDGTYTSADSKKGACRGHKGVKEWYAAAAAPAAASDTTPKKSARASKADSADSAAASAPTAAPAGSTGVCKDGTYTNADAKKGACRGHKGVKEWYGSAAAAPAPKSAPMPKPAAPTPVPAPAPTAAPAPMPAPAPASTRTAPQPAPSPTSAAAGGGNGKVWVNSETKVYHCPNDRYYGKTKQGEYMSEADAIAKGAHASHGKACTP</sequence>
<dbReference type="EMBL" id="JACGXL010000003">
    <property type="protein sequence ID" value="MBA8888305.1"/>
    <property type="molecule type" value="Genomic_DNA"/>
</dbReference>
<gene>
    <name evidence="3" type="ORF">FHW12_002529</name>
</gene>
<evidence type="ECO:0000313" key="4">
    <source>
        <dbReference type="Proteomes" id="UP000550401"/>
    </source>
</evidence>
<feature type="compositionally biased region" description="Pro residues" evidence="1">
    <location>
        <begin position="140"/>
        <end position="169"/>
    </location>
</feature>
<organism evidence="3 4">
    <name type="scientific">Dokdonella fugitiva</name>
    <dbReference type="NCBI Taxonomy" id="328517"/>
    <lineage>
        <taxon>Bacteria</taxon>
        <taxon>Pseudomonadati</taxon>
        <taxon>Pseudomonadota</taxon>
        <taxon>Gammaproteobacteria</taxon>
        <taxon>Lysobacterales</taxon>
        <taxon>Rhodanobacteraceae</taxon>
        <taxon>Dokdonella</taxon>
    </lineage>
</organism>
<feature type="signal peptide" evidence="2">
    <location>
        <begin position="1"/>
        <end position="21"/>
    </location>
</feature>